<evidence type="ECO:0000256" key="5">
    <source>
        <dbReference type="ARBA" id="ARBA00023136"/>
    </source>
</evidence>
<comment type="subcellular location">
    <subcellularLocation>
        <location evidence="1">Cell inner membrane</location>
        <topology evidence="1">Multi-pass membrane protein</topology>
    </subcellularLocation>
</comment>
<organism evidence="8 9">
    <name type="scientific">Caecibacteroides pullorum</name>
    <dbReference type="NCBI Taxonomy" id="2725562"/>
    <lineage>
        <taxon>Bacteria</taxon>
        <taxon>Pseudomonadati</taxon>
        <taxon>Bacteroidota</taxon>
        <taxon>Bacteroidia</taxon>
        <taxon>Bacteroidales</taxon>
        <taxon>Bacteroidaceae</taxon>
        <taxon>Caecibacteroides</taxon>
    </lineage>
</organism>
<evidence type="ECO:0000313" key="9">
    <source>
        <dbReference type="Proteomes" id="UP000698924"/>
    </source>
</evidence>
<feature type="domain" description="Major facilitator superfamily (MFS) profile" evidence="7">
    <location>
        <begin position="16"/>
        <end position="397"/>
    </location>
</feature>
<feature type="transmembrane region" description="Helical" evidence="6">
    <location>
        <begin position="12"/>
        <end position="34"/>
    </location>
</feature>
<dbReference type="InterPro" id="IPR050375">
    <property type="entry name" value="MFS_TsgA-like"/>
</dbReference>
<sequence>MMNKRTPLVGEQYMVPFILIISLFFLWGFAHAILDVLNKHFQELLHINKTVSAFIQAMMYMGYFVMAIPAGLFISRFGYRRGVVFGLVLYGIGSLLFIPGQQWMSYQVFLFALFVIGCGLTFLETAANPYATELGARETAASRLNFAQSFNGLGCICAPIVTGLLLFSEDGNTGSGNVALPYACMGVVVLLVAVLFSRVRLPEIVHEDEVNADGHKVGLWKHKLFVFGLMALFAYEVGEISINSFFINYVLEQGWMNARTASLVLSFGGLSLFMLGRFIGSWIMRRVRAEKMLFVCASGVVVTTTVVLLDLGYVSLIALLLVYAFEAIMFPTIFALSLRGLGNHTKRASSFLMMSPVGGVVGPLLMGLVADYTTMVIAFVVPLLAYIVVWLYACKLYTLSGKSMEKAVV</sequence>
<dbReference type="PANTHER" id="PTHR43702:SF3">
    <property type="entry name" value="PROTEIN TSGA"/>
    <property type="match status" value="1"/>
</dbReference>
<feature type="transmembrane region" description="Helical" evidence="6">
    <location>
        <begin position="54"/>
        <end position="75"/>
    </location>
</feature>
<evidence type="ECO:0000256" key="6">
    <source>
        <dbReference type="SAM" id="Phobius"/>
    </source>
</evidence>
<dbReference type="Proteomes" id="UP000698924">
    <property type="component" value="Unassembled WGS sequence"/>
</dbReference>
<feature type="transmembrane region" description="Helical" evidence="6">
    <location>
        <begin position="263"/>
        <end position="280"/>
    </location>
</feature>
<evidence type="ECO:0000256" key="3">
    <source>
        <dbReference type="ARBA" id="ARBA00022692"/>
    </source>
</evidence>
<dbReference type="EMBL" id="JACJMO010000011">
    <property type="protein sequence ID" value="MBM6857712.1"/>
    <property type="molecule type" value="Genomic_DNA"/>
</dbReference>
<keyword evidence="5 6" id="KW-0472">Membrane</keyword>
<dbReference type="InterPro" id="IPR020846">
    <property type="entry name" value="MFS_dom"/>
</dbReference>
<comment type="caution">
    <text evidence="8">The sequence shown here is derived from an EMBL/GenBank/DDBJ whole genome shotgun (WGS) entry which is preliminary data.</text>
</comment>
<dbReference type="GO" id="GO:0022857">
    <property type="term" value="F:transmembrane transporter activity"/>
    <property type="evidence" value="ECO:0007669"/>
    <property type="project" value="InterPro"/>
</dbReference>
<dbReference type="PANTHER" id="PTHR43702">
    <property type="entry name" value="L-FUCOSE-PROTON SYMPORTER"/>
    <property type="match status" value="1"/>
</dbReference>
<feature type="transmembrane region" description="Helical" evidence="6">
    <location>
        <begin position="315"/>
        <end position="338"/>
    </location>
</feature>
<feature type="transmembrane region" description="Helical" evidence="6">
    <location>
        <begin position="179"/>
        <end position="196"/>
    </location>
</feature>
<dbReference type="PROSITE" id="PS50850">
    <property type="entry name" value="MFS"/>
    <property type="match status" value="1"/>
</dbReference>
<dbReference type="CDD" id="cd17394">
    <property type="entry name" value="MFS_FucP_like"/>
    <property type="match status" value="1"/>
</dbReference>
<dbReference type="InterPro" id="IPR011701">
    <property type="entry name" value="MFS"/>
</dbReference>
<feature type="transmembrane region" description="Helical" evidence="6">
    <location>
        <begin position="144"/>
        <end position="167"/>
    </location>
</feature>
<dbReference type="RefSeq" id="WP_204971867.1">
    <property type="nucleotide sequence ID" value="NZ_JAAZTS010000012.1"/>
</dbReference>
<dbReference type="GO" id="GO:0005886">
    <property type="term" value="C:plasma membrane"/>
    <property type="evidence" value="ECO:0007669"/>
    <property type="project" value="UniProtKB-SubCell"/>
</dbReference>
<feature type="transmembrane region" description="Helical" evidence="6">
    <location>
        <begin position="224"/>
        <end position="251"/>
    </location>
</feature>
<keyword evidence="3 6" id="KW-0812">Transmembrane</keyword>
<evidence type="ECO:0000313" key="8">
    <source>
        <dbReference type="EMBL" id="MBM6857712.1"/>
    </source>
</evidence>
<feature type="transmembrane region" description="Helical" evidence="6">
    <location>
        <begin position="292"/>
        <end position="309"/>
    </location>
</feature>
<proteinExistence type="predicted"/>
<dbReference type="Gene3D" id="1.20.1250.20">
    <property type="entry name" value="MFS general substrate transporter like domains"/>
    <property type="match status" value="2"/>
</dbReference>
<dbReference type="AlphaFoldDB" id="A0AA40ZU02"/>
<evidence type="ECO:0000256" key="2">
    <source>
        <dbReference type="ARBA" id="ARBA00022475"/>
    </source>
</evidence>
<gene>
    <name evidence="8" type="ORF">H6D15_08895</name>
</gene>
<evidence type="ECO:0000256" key="4">
    <source>
        <dbReference type="ARBA" id="ARBA00022989"/>
    </source>
</evidence>
<evidence type="ECO:0000256" key="1">
    <source>
        <dbReference type="ARBA" id="ARBA00004429"/>
    </source>
</evidence>
<feature type="transmembrane region" description="Helical" evidence="6">
    <location>
        <begin position="350"/>
        <end position="370"/>
    </location>
</feature>
<reference evidence="8 9" key="1">
    <citation type="journal article" date="2021" name="Sci. Rep.">
        <title>The distribution of antibiotic resistance genes in chicken gut microbiota commensals.</title>
        <authorList>
            <person name="Juricova H."/>
            <person name="Matiasovicova J."/>
            <person name="Kubasova T."/>
            <person name="Cejkova D."/>
            <person name="Rychlik I."/>
        </authorList>
    </citation>
    <scope>NUCLEOTIDE SEQUENCE [LARGE SCALE GENOMIC DNA]</scope>
    <source>
        <strain evidence="8 9">An421</strain>
    </source>
</reference>
<dbReference type="InterPro" id="IPR036259">
    <property type="entry name" value="MFS_trans_sf"/>
</dbReference>
<keyword evidence="4 6" id="KW-1133">Transmembrane helix</keyword>
<evidence type="ECO:0000259" key="7">
    <source>
        <dbReference type="PROSITE" id="PS50850"/>
    </source>
</evidence>
<dbReference type="Pfam" id="PF07690">
    <property type="entry name" value="MFS_1"/>
    <property type="match status" value="1"/>
</dbReference>
<keyword evidence="9" id="KW-1185">Reference proteome</keyword>
<keyword evidence="2" id="KW-1003">Cell membrane</keyword>
<dbReference type="SUPFAM" id="SSF103473">
    <property type="entry name" value="MFS general substrate transporter"/>
    <property type="match status" value="1"/>
</dbReference>
<feature type="transmembrane region" description="Helical" evidence="6">
    <location>
        <begin position="82"/>
        <end position="98"/>
    </location>
</feature>
<protein>
    <submittedName>
        <fullName evidence="8">Sugar MFS transporter</fullName>
    </submittedName>
</protein>
<feature type="transmembrane region" description="Helical" evidence="6">
    <location>
        <begin position="104"/>
        <end position="123"/>
    </location>
</feature>
<feature type="transmembrane region" description="Helical" evidence="6">
    <location>
        <begin position="376"/>
        <end position="394"/>
    </location>
</feature>
<name>A0AA40ZU02_9BACT</name>
<accession>A0AA40ZU02</accession>